<comment type="caution">
    <text evidence="1">The sequence shown here is derived from an EMBL/GenBank/DDBJ whole genome shotgun (WGS) entry which is preliminary data.</text>
</comment>
<evidence type="ECO:0000313" key="1">
    <source>
        <dbReference type="EMBL" id="CCW17724.1"/>
    </source>
</evidence>
<name>N1MLY6_9SPHN</name>
<organism evidence="1 2">
    <name type="scientific">Sphingobium indicum BiD32</name>
    <dbReference type="NCBI Taxonomy" id="1301087"/>
    <lineage>
        <taxon>Bacteria</taxon>
        <taxon>Pseudomonadati</taxon>
        <taxon>Pseudomonadota</taxon>
        <taxon>Alphaproteobacteria</taxon>
        <taxon>Sphingomonadales</taxon>
        <taxon>Sphingomonadaceae</taxon>
        <taxon>Sphingobium</taxon>
    </lineage>
</organism>
<keyword evidence="2" id="KW-1185">Reference proteome</keyword>
<dbReference type="AlphaFoldDB" id="N1MLY6"/>
<protein>
    <submittedName>
        <fullName evidence="1">Uncharacterized protein</fullName>
    </submittedName>
</protein>
<reference evidence="1 2" key="1">
    <citation type="submission" date="2013-03" db="EMBL/GenBank/DDBJ databases">
        <authorList>
            <person name="Le V."/>
        </authorList>
    </citation>
    <scope>NUCLEOTIDE SEQUENCE [LARGE SCALE GENOMIC DNA]</scope>
    <source>
        <strain evidence="1 2">BiD32</strain>
    </source>
</reference>
<dbReference type="Proteomes" id="UP000013201">
    <property type="component" value="Unassembled WGS sequence"/>
</dbReference>
<sequence>MGRCSNIAKDGASAWAETCTAGTVIRSMPIIPNLIIFHLAALLRIEIERMVNAKV</sequence>
<proteinExistence type="predicted"/>
<reference evidence="2" key="2">
    <citation type="submission" date="2013-04" db="EMBL/GenBank/DDBJ databases">
        <title>Bisphenol A degrading Sphingobium sp. strain BiD32.</title>
        <authorList>
            <person name="Nielsen J.L."/>
            <person name="Zhou N.A."/>
            <person name="Kjeldal H."/>
        </authorList>
    </citation>
    <scope>NUCLEOTIDE SEQUENCE [LARGE SCALE GENOMIC DNA]</scope>
    <source>
        <strain evidence="2">BiD32</strain>
    </source>
</reference>
<evidence type="ECO:0000313" key="2">
    <source>
        <dbReference type="Proteomes" id="UP000013201"/>
    </source>
</evidence>
<dbReference type="EMBL" id="CAVK010000095">
    <property type="protein sequence ID" value="CCW17724.1"/>
    <property type="molecule type" value="Genomic_DNA"/>
</dbReference>
<gene>
    <name evidence="1" type="ORF">EBBID32_20720</name>
</gene>
<accession>N1MLY6</accession>